<reference evidence="3" key="1">
    <citation type="submission" date="2015-11" db="EMBL/GenBank/DDBJ databases">
        <authorList>
            <person name="Seth-Smith H.M.B."/>
        </authorList>
    </citation>
    <scope>NUCLEOTIDE SEQUENCE [LARGE SCALE GENOMIC DNA]</scope>
    <source>
        <strain evidence="3">2013Ark11</strain>
    </source>
</reference>
<gene>
    <name evidence="2" type="ORF">Ark11_1009</name>
</gene>
<dbReference type="RefSeq" id="WP_092490530.1">
    <property type="nucleotide sequence ID" value="NZ_LN906597.1"/>
</dbReference>
<feature type="region of interest" description="Disordered" evidence="1">
    <location>
        <begin position="45"/>
        <end position="139"/>
    </location>
</feature>
<proteinExistence type="predicted"/>
<keyword evidence="3" id="KW-1185">Reference proteome</keyword>
<dbReference type="AlphaFoldDB" id="A0A0S4M8T1"/>
<feature type="compositionally biased region" description="Polar residues" evidence="1">
    <location>
        <begin position="128"/>
        <end position="137"/>
    </location>
</feature>
<evidence type="ECO:0000313" key="2">
    <source>
        <dbReference type="EMBL" id="CUT17828.1"/>
    </source>
</evidence>
<organism evidence="2 3">
    <name type="scientific">Candidatus Ichthyocystis hellenicum</name>
    <dbReference type="NCBI Taxonomy" id="1561003"/>
    <lineage>
        <taxon>Bacteria</taxon>
        <taxon>Pseudomonadati</taxon>
        <taxon>Pseudomonadota</taxon>
        <taxon>Betaproteobacteria</taxon>
        <taxon>Burkholderiales</taxon>
        <taxon>Candidatus Ichthyocystis</taxon>
    </lineage>
</organism>
<sequence>MCEQYLSSGNIQNASCETLEPYHYLTNLPNPPHESLDQHYYQTSIKNSSHESVGQDHYSTNFPSYSHESPEMQPCSTNFQDEPNESSKKYHYLTSLQNTSNESSERHLYSTSLQKSDSDYAASEKSPYPTSSQNTAYELSERYPYSTDLQNTAYESSERFPYSANLQNTAYESSERYTYSTNLQNTAYESSERYTYSTNLQNTAYESSEKYDYSTSLQNEPSLEQCNSITQEQHYSNSDEEDNIGFLAVNTMEQKQHYSSSSGEDTLQSFSKQKRKKEQYCYNSSEEDDIPSFMEHTMEQEQYSLDTKEEDTASNIERYAIPEKLQLITPHYRCAEVNYRRTVGIYEYVIKSIEIDNNRSYENFIITNLAYQIKNKGLDPSSIDLSFTHSMVRKYIADKISSRINNIMLNTDVVIAPGMSPAIVKSACISNHLFFKRLFKCCKDVLMEIKKIDHEDFLPITQIKFCFRGYDAFLFARTKDLKFSLSHGLKKLIVDTIIDLPQKIINEIKKLKNTDVLNRMFSLVHGVHISRSALRTTNFILHSVQEKVEKTEIDNIKDYMKLLNEFSPKLEEEVSRSVVLYGEKIFSLNKYTAESMVKYLLEDIKNACSKPTKAISSRSGNKTRDKNLSSRYNCTKVKILKSSPAIDGSLVQLKAAYISKTSSCKWDPFNERQESLFKMSFAMIEIDLESFKTSLIDKSYKKYLLKRQISEVPVSPRIKIMFGRVKDHILGQFYPFLDEIEEEIKSKVELLSGMSIEQIKSSYISNCTSSQKLSKLCDKIVRNTKICHNAVLYGIMPATVKWDGVLKDSSRIHFSDTMKNSLIEDVRKSLIDNILSAPIKAFNIIKLLPESSVIPLFFSLIGGYYVDNRSLMRATEIFEYTRKKILIDRELMKSMSRIVKKLILLKKVNDASRSNMCALIDNFIVDKSNTSYSYLKKLSERQSEKLERTLRDPVMIISGNKVLVANEKIKDKILSRLKRSLISKSIITYRNLCIKNAGIIK</sequence>
<protein>
    <submittedName>
        <fullName evidence="2">Uncharacterized protein</fullName>
    </submittedName>
</protein>
<name>A0A0S4M8T1_9BURK</name>
<evidence type="ECO:0000313" key="3">
    <source>
        <dbReference type="Proteomes" id="UP000198651"/>
    </source>
</evidence>
<dbReference type="Proteomes" id="UP000198651">
    <property type="component" value="Chromosome I"/>
</dbReference>
<feature type="compositionally biased region" description="Polar residues" evidence="1">
    <location>
        <begin position="45"/>
        <end position="67"/>
    </location>
</feature>
<accession>A0A0S4M8T1</accession>
<dbReference type="EMBL" id="LN906597">
    <property type="protein sequence ID" value="CUT17828.1"/>
    <property type="molecule type" value="Genomic_DNA"/>
</dbReference>
<evidence type="ECO:0000256" key="1">
    <source>
        <dbReference type="SAM" id="MobiDB-lite"/>
    </source>
</evidence>